<gene>
    <name evidence="2" type="ORF">JCM21714_3874</name>
</gene>
<feature type="transmembrane region" description="Helical" evidence="1">
    <location>
        <begin position="12"/>
        <end position="31"/>
    </location>
</feature>
<dbReference type="EMBL" id="BAVS01000029">
    <property type="protein sequence ID" value="GAE94693.1"/>
    <property type="molecule type" value="Genomic_DNA"/>
</dbReference>
<protein>
    <submittedName>
        <fullName evidence="2">Uncharacterized protein</fullName>
    </submittedName>
</protein>
<keyword evidence="3" id="KW-1185">Reference proteome</keyword>
<reference evidence="2 3" key="1">
    <citation type="journal article" date="2014" name="Genome Announc.">
        <title>Draft Genome Sequence of the Boron-Tolerant and Moderately Halotolerant Bacterium Gracilibacillus boraciitolerans JCM 21714T.</title>
        <authorList>
            <person name="Ahmed I."/>
            <person name="Oshima K."/>
            <person name="Suda W."/>
            <person name="Kitamura K."/>
            <person name="Iida T."/>
            <person name="Ohmori Y."/>
            <person name="Fujiwara T."/>
            <person name="Hattori M."/>
            <person name="Ohkuma M."/>
        </authorList>
    </citation>
    <scope>NUCLEOTIDE SEQUENCE [LARGE SCALE GENOMIC DNA]</scope>
    <source>
        <strain evidence="2 3">JCM 21714</strain>
    </source>
</reference>
<keyword evidence="1" id="KW-0812">Transmembrane</keyword>
<keyword evidence="1" id="KW-0472">Membrane</keyword>
<accession>W4VPC3</accession>
<dbReference type="Proteomes" id="UP000019102">
    <property type="component" value="Unassembled WGS sequence"/>
</dbReference>
<dbReference type="AlphaFoldDB" id="W4VPC3"/>
<name>W4VPC3_9BACI</name>
<sequence length="74" mass="8601">MVTNGGVDKSYRSVLMMPIMRVYLTLMFIFIKTIISKAKQQVSAENSKESMYKNVIFRKSLLAKLAKYYAARER</sequence>
<evidence type="ECO:0000313" key="2">
    <source>
        <dbReference type="EMBL" id="GAE94693.1"/>
    </source>
</evidence>
<dbReference type="OrthoDB" id="157646at2"/>
<keyword evidence="1" id="KW-1133">Transmembrane helix</keyword>
<comment type="caution">
    <text evidence="2">The sequence shown here is derived from an EMBL/GenBank/DDBJ whole genome shotgun (WGS) entry which is preliminary data.</text>
</comment>
<organism evidence="2 3">
    <name type="scientific">Gracilibacillus boraciitolerans JCM 21714</name>
    <dbReference type="NCBI Taxonomy" id="1298598"/>
    <lineage>
        <taxon>Bacteria</taxon>
        <taxon>Bacillati</taxon>
        <taxon>Bacillota</taxon>
        <taxon>Bacilli</taxon>
        <taxon>Bacillales</taxon>
        <taxon>Bacillaceae</taxon>
        <taxon>Gracilibacillus</taxon>
    </lineage>
</organism>
<proteinExistence type="predicted"/>
<evidence type="ECO:0000313" key="3">
    <source>
        <dbReference type="Proteomes" id="UP000019102"/>
    </source>
</evidence>
<evidence type="ECO:0000256" key="1">
    <source>
        <dbReference type="SAM" id="Phobius"/>
    </source>
</evidence>